<accession>A0AC61R714</accession>
<keyword evidence="2" id="KW-1185">Reference proteome</keyword>
<keyword evidence="1" id="KW-0378">Hydrolase</keyword>
<evidence type="ECO:0000313" key="2">
    <source>
        <dbReference type="Proteomes" id="UP000308836"/>
    </source>
</evidence>
<sequence length="315" mass="35767">MKNKTKKRILLASLGALAAGCAVLNEKVYRFIFERDAKPLSFKDEQMPNPYFKRIEQFKKQKLEALEDLDQQPLHRCSASGRHLHATLFPASVPSKRYVLCAHGYRTDGFHEFCAFVPFYLEQGFNVILLDHQAHGASDGHTITFGLEETEDTLDWIHWIVEHFGDECAIVLHGMSMGAAIVMSLAATAPDNVKFIVEDCGYASAKTEFEHTLGMAHLSKALYPWIAALFFTHEHASLSTIQPIEEVAHAKVPMLFIHGMKDTLVPFSMAERLYAACPQPKDQLFVPQADHAQSYYLDPKNYERKIKQFIQKYMS</sequence>
<name>A0AC61R714_9FIRM</name>
<comment type="caution">
    <text evidence="1">The sequence shown here is derived from an EMBL/GenBank/DDBJ whole genome shotgun (WGS) entry which is preliminary data.</text>
</comment>
<proteinExistence type="predicted"/>
<dbReference type="EMBL" id="SRYG01000015">
    <property type="protein sequence ID" value="TGY65614.1"/>
    <property type="molecule type" value="Genomic_DNA"/>
</dbReference>
<gene>
    <name evidence="1" type="ORF">E5336_07940</name>
</gene>
<reference evidence="1" key="1">
    <citation type="submission" date="2019-04" db="EMBL/GenBank/DDBJ databases">
        <title>Microbes associate with the intestines of laboratory mice.</title>
        <authorList>
            <person name="Navarre W."/>
            <person name="Wong E."/>
            <person name="Huang K."/>
            <person name="Tropini C."/>
            <person name="Ng K."/>
            <person name="Yu B."/>
        </authorList>
    </citation>
    <scope>NUCLEOTIDE SEQUENCE</scope>
    <source>
        <strain evidence="1">NM09_H32</strain>
    </source>
</reference>
<dbReference type="Proteomes" id="UP000308836">
    <property type="component" value="Unassembled WGS sequence"/>
</dbReference>
<protein>
    <submittedName>
        <fullName evidence="1">Alpha/beta hydrolase</fullName>
    </submittedName>
</protein>
<organism evidence="1 2">
    <name type="scientific">Dubosiella muris</name>
    <dbReference type="NCBI Taxonomy" id="3038133"/>
    <lineage>
        <taxon>Bacteria</taxon>
        <taxon>Bacillati</taxon>
        <taxon>Bacillota</taxon>
        <taxon>Erysipelotrichia</taxon>
        <taxon>Erysipelotrichales</taxon>
        <taxon>Erysipelotrichaceae</taxon>
        <taxon>Dubosiella</taxon>
    </lineage>
</organism>
<evidence type="ECO:0000313" key="1">
    <source>
        <dbReference type="EMBL" id="TGY65614.1"/>
    </source>
</evidence>